<dbReference type="PANTHER" id="PTHR19328">
    <property type="entry name" value="HEDGEHOG-INTERACTING PROTEIN"/>
    <property type="match status" value="1"/>
</dbReference>
<evidence type="ECO:0000256" key="1">
    <source>
        <dbReference type="SAM" id="MobiDB-lite"/>
    </source>
</evidence>
<accession>A0A560WHG2</accession>
<dbReference type="EMBL" id="VIUW01000001">
    <property type="protein sequence ID" value="TWD17117.1"/>
    <property type="molecule type" value="Genomic_DNA"/>
</dbReference>
<dbReference type="PANTHER" id="PTHR19328:SF13">
    <property type="entry name" value="HIPL1 PROTEIN"/>
    <property type="match status" value="1"/>
</dbReference>
<evidence type="ECO:0000313" key="3">
    <source>
        <dbReference type="EMBL" id="TWD17117.1"/>
    </source>
</evidence>
<organism evidence="3 4">
    <name type="scientific">Marihabitans asiaticum</name>
    <dbReference type="NCBI Taxonomy" id="415218"/>
    <lineage>
        <taxon>Bacteria</taxon>
        <taxon>Bacillati</taxon>
        <taxon>Actinomycetota</taxon>
        <taxon>Actinomycetes</taxon>
        <taxon>Micrococcales</taxon>
        <taxon>Intrasporangiaceae</taxon>
        <taxon>Marihabitans</taxon>
    </lineage>
</organism>
<dbReference type="InterPro" id="IPR011042">
    <property type="entry name" value="6-blade_b-propeller_TolB-like"/>
</dbReference>
<feature type="region of interest" description="Disordered" evidence="1">
    <location>
        <begin position="222"/>
        <end position="245"/>
    </location>
</feature>
<protein>
    <submittedName>
        <fullName evidence="3">Glucose/arabinose dehydrogenase</fullName>
    </submittedName>
</protein>
<gene>
    <name evidence="3" type="ORF">FB557_0678</name>
</gene>
<keyword evidence="4" id="KW-1185">Reference proteome</keyword>
<reference evidence="3 4" key="1">
    <citation type="submission" date="2019-06" db="EMBL/GenBank/DDBJ databases">
        <title>Sequencing the genomes of 1000 actinobacteria strains.</title>
        <authorList>
            <person name="Klenk H.-P."/>
        </authorList>
    </citation>
    <scope>NUCLEOTIDE SEQUENCE [LARGE SCALE GENOMIC DNA]</scope>
    <source>
        <strain evidence="3 4">DSM 18935</strain>
    </source>
</reference>
<dbReference type="RefSeq" id="WP_144855509.1">
    <property type="nucleotide sequence ID" value="NZ_BAAAYT010000002.1"/>
</dbReference>
<dbReference type="Gene3D" id="2.120.10.30">
    <property type="entry name" value="TolB, C-terminal domain"/>
    <property type="match status" value="1"/>
</dbReference>
<feature type="domain" description="Glucose/Sorbosone dehydrogenase" evidence="2">
    <location>
        <begin position="67"/>
        <end position="406"/>
    </location>
</feature>
<name>A0A560WHG2_9MICO</name>
<dbReference type="InterPro" id="IPR011041">
    <property type="entry name" value="Quinoprot_gluc/sorb_DH_b-prop"/>
</dbReference>
<proteinExistence type="predicted"/>
<dbReference type="Proteomes" id="UP000315628">
    <property type="component" value="Unassembled WGS sequence"/>
</dbReference>
<dbReference type="Pfam" id="PF07995">
    <property type="entry name" value="GSDH"/>
    <property type="match status" value="1"/>
</dbReference>
<dbReference type="SUPFAM" id="SSF50952">
    <property type="entry name" value="Soluble quinoprotein glucose dehydrogenase"/>
    <property type="match status" value="1"/>
</dbReference>
<dbReference type="PROSITE" id="PS51257">
    <property type="entry name" value="PROKAR_LIPOPROTEIN"/>
    <property type="match status" value="1"/>
</dbReference>
<feature type="region of interest" description="Disordered" evidence="1">
    <location>
        <begin position="258"/>
        <end position="280"/>
    </location>
</feature>
<evidence type="ECO:0000313" key="4">
    <source>
        <dbReference type="Proteomes" id="UP000315628"/>
    </source>
</evidence>
<feature type="region of interest" description="Disordered" evidence="1">
    <location>
        <begin position="19"/>
        <end position="51"/>
    </location>
</feature>
<comment type="caution">
    <text evidence="3">The sequence shown here is derived from an EMBL/GenBank/DDBJ whole genome shotgun (WGS) entry which is preliminary data.</text>
</comment>
<dbReference type="InterPro" id="IPR012938">
    <property type="entry name" value="Glc/Sorbosone_DH"/>
</dbReference>
<feature type="compositionally biased region" description="Low complexity" evidence="1">
    <location>
        <begin position="26"/>
        <end position="46"/>
    </location>
</feature>
<dbReference type="OrthoDB" id="9770043at2"/>
<sequence>MSSRPLALLAAAVVGLGGCSGGGATPGASPSSDEQAGGSSQQSGSSPDAIPTERVDDLQVEVVASGLEHPWDIGFLGDGSAVVTERAGRLRHLPSLDTGTQPVELRAGLDDVYAQGEGGLLGLAVLGQGESGWAQAQVVVCFNHAEDGEPVDIRLVQLTLDPANRRATRDRDVLTGLPTSTGRHSGCRPTLASDGTLFVGTGDTADPGVPQDLSSLGGKVLRIDPDTGDGASGNPFADSSDPDQRRVYSFGHRNVQGVAQRPGTEDDPQVWTSEHGPSVDDEVNLIEPGGNYGWDPSQGGEVSSYDESVPMTDTERFPDAVEAAWSSGDPTEAIAGAAFLEGEQWGEREGMLAVTALKGEKLMLFALEGETVTQVQVPAALEEHGRLRAARLGPDGALYVTTSNGSDDKVLRVTPG</sequence>
<dbReference type="AlphaFoldDB" id="A0A560WHG2"/>
<evidence type="ECO:0000259" key="2">
    <source>
        <dbReference type="Pfam" id="PF07995"/>
    </source>
</evidence>